<keyword evidence="3" id="KW-1185">Reference proteome</keyword>
<feature type="signal peptide" evidence="1">
    <location>
        <begin position="1"/>
        <end position="25"/>
    </location>
</feature>
<dbReference type="RefSeq" id="WP_161039323.1">
    <property type="nucleotide sequence ID" value="NZ_WWCM01000007.1"/>
</dbReference>
<gene>
    <name evidence="2" type="ORF">GTP27_11485</name>
</gene>
<evidence type="ECO:0000313" key="2">
    <source>
        <dbReference type="EMBL" id="MYM39948.1"/>
    </source>
</evidence>
<comment type="caution">
    <text evidence="2">The sequence shown here is derived from an EMBL/GenBank/DDBJ whole genome shotgun (WGS) entry which is preliminary data.</text>
</comment>
<feature type="chain" id="PRO_5047464798" evidence="1">
    <location>
        <begin position="26"/>
        <end position="166"/>
    </location>
</feature>
<evidence type="ECO:0000256" key="1">
    <source>
        <dbReference type="SAM" id="SignalP"/>
    </source>
</evidence>
<dbReference type="Proteomes" id="UP000478090">
    <property type="component" value="Unassembled WGS sequence"/>
</dbReference>
<dbReference type="EMBL" id="WWCM01000007">
    <property type="protein sequence ID" value="MYM39948.1"/>
    <property type="molecule type" value="Genomic_DNA"/>
</dbReference>
<sequence length="166" mass="17672">MMKLTHAVRYVVLAGWLVGMQASEAAAPAFPEQLTGSWATGESLYSGTEPQTELHLAADGFGMWTGSTSAPVRRDGGGDGKPVPRGIIGFPLQAEMDGLQLKLQLLLPQGQHLMPAPQMVITCSYQPDPSTLTCLPPLGKALVLSRRGGSLAPEAAQLIERLRRVL</sequence>
<accession>A0ABW9VKJ0</accession>
<reference evidence="2 3" key="1">
    <citation type="submission" date="2019-12" db="EMBL/GenBank/DDBJ databases">
        <title>Novel species isolated from a subtropical stream in China.</title>
        <authorList>
            <person name="Lu H."/>
        </authorList>
    </citation>
    <scope>NUCLEOTIDE SEQUENCE [LARGE SCALE GENOMIC DNA]</scope>
    <source>
        <strain evidence="2 3">CY13W</strain>
    </source>
</reference>
<organism evidence="2 3">
    <name type="scientific">Duganella qianjiadongensis</name>
    <dbReference type="NCBI Taxonomy" id="2692176"/>
    <lineage>
        <taxon>Bacteria</taxon>
        <taxon>Pseudomonadati</taxon>
        <taxon>Pseudomonadota</taxon>
        <taxon>Betaproteobacteria</taxon>
        <taxon>Burkholderiales</taxon>
        <taxon>Oxalobacteraceae</taxon>
        <taxon>Telluria group</taxon>
        <taxon>Duganella</taxon>
    </lineage>
</organism>
<proteinExistence type="predicted"/>
<keyword evidence="1" id="KW-0732">Signal</keyword>
<evidence type="ECO:0000313" key="3">
    <source>
        <dbReference type="Proteomes" id="UP000478090"/>
    </source>
</evidence>
<protein>
    <submittedName>
        <fullName evidence="2">Uncharacterized protein</fullName>
    </submittedName>
</protein>
<name>A0ABW9VKJ0_9BURK</name>